<name>A0ABD6T188_9BACI</name>
<dbReference type="Proteomes" id="UP000221918">
    <property type="component" value="Unassembled WGS sequence"/>
</dbReference>
<dbReference type="Pfam" id="PF18801">
    <property type="entry name" value="RapH_N"/>
    <property type="match status" value="1"/>
</dbReference>
<reference evidence="2 3" key="1">
    <citation type="submission" date="2017-09" db="EMBL/GenBank/DDBJ databases">
        <title>Large-scale bioinformatics analysis of Bacillus genomes uncovers conserved roles of natural products in bacterial physiology.</title>
        <authorList>
            <consortium name="Agbiome Team Llc"/>
            <person name="Bleich R.M."/>
            <person name="Grubbs K.J."/>
            <person name="Santa Maria K.C."/>
            <person name="Allen S.E."/>
            <person name="Farag S."/>
            <person name="Shank E.A."/>
            <person name="Bowers A."/>
        </authorList>
    </citation>
    <scope>NUCLEOTIDE SEQUENCE [LARGE SCALE GENOMIC DNA]</scope>
    <source>
        <strain evidence="2 3">AFS037265</strain>
    </source>
</reference>
<dbReference type="SUPFAM" id="SSF48452">
    <property type="entry name" value="TPR-like"/>
    <property type="match status" value="1"/>
</dbReference>
<evidence type="ECO:0008006" key="4">
    <source>
        <dbReference type="Google" id="ProtNLM"/>
    </source>
</evidence>
<dbReference type="Gene3D" id="1.25.40.10">
    <property type="entry name" value="Tetratricopeptide repeat domain"/>
    <property type="match status" value="1"/>
</dbReference>
<protein>
    <recommendedName>
        <fullName evidence="4">Tetratricopeptide repeat protein</fullName>
    </recommendedName>
</protein>
<evidence type="ECO:0000313" key="3">
    <source>
        <dbReference type="Proteomes" id="UP000221918"/>
    </source>
</evidence>
<dbReference type="SMART" id="SM00028">
    <property type="entry name" value="TPR"/>
    <property type="match status" value="5"/>
</dbReference>
<dbReference type="InterPro" id="IPR011990">
    <property type="entry name" value="TPR-like_helical_dom_sf"/>
</dbReference>
<dbReference type="AlphaFoldDB" id="A0ABD6T188"/>
<dbReference type="InterPro" id="IPR019734">
    <property type="entry name" value="TPR_rpt"/>
</dbReference>
<feature type="coiled-coil region" evidence="1">
    <location>
        <begin position="20"/>
        <end position="47"/>
    </location>
</feature>
<evidence type="ECO:0000313" key="2">
    <source>
        <dbReference type="EMBL" id="PHE91495.1"/>
    </source>
</evidence>
<accession>A0ABD6T188</accession>
<gene>
    <name evidence="2" type="ORF">COF81_21940</name>
</gene>
<organism evidence="2 3">
    <name type="scientific">Bacillus pseudomycoides</name>
    <dbReference type="NCBI Taxonomy" id="64104"/>
    <lineage>
        <taxon>Bacteria</taxon>
        <taxon>Bacillati</taxon>
        <taxon>Bacillota</taxon>
        <taxon>Bacilli</taxon>
        <taxon>Bacillales</taxon>
        <taxon>Bacillaceae</taxon>
        <taxon>Bacillus</taxon>
        <taxon>Bacillus cereus group</taxon>
    </lineage>
</organism>
<evidence type="ECO:0000256" key="1">
    <source>
        <dbReference type="SAM" id="Coils"/>
    </source>
</evidence>
<sequence>MSAHIVTKEQIKYLLDTWYQSMLKQQVEKARQLKEEIDNNINHVEADEDVLLYYALLNFRYNVLTDWISIKEGSFNKVESFEIPNKGYLAYYYRFFKAVYLMFVTKYKEAKEQFETAGNLLKFVPNKLEQAEFHYRLGYFYNQSYQYMLAIDCIKKAKEEFIKQPDCEINVALCENMFGLCCIDLRQFELAEETFNAALDVFQKANHKKYVLMVRNNLGLLYANQNLSELAIRHLSEVTNHSQNHFRAIYLESDENLKIGEYEKAEGLIEKGLYICNQLENQEYQHRFMILKEMNTNTAALEKAVLAGISYFEKEELFDCIEEYTDRLADKFYNENNYEKAVEYYRMGKEARKKQMEKGALR</sequence>
<keyword evidence="1" id="KW-0175">Coiled coil</keyword>
<proteinExistence type="predicted"/>
<dbReference type="EMBL" id="NUTL01000100">
    <property type="protein sequence ID" value="PHE91495.1"/>
    <property type="molecule type" value="Genomic_DNA"/>
</dbReference>
<dbReference type="RefSeq" id="WP_098143608.1">
    <property type="nucleotide sequence ID" value="NZ_NUFH01000001.1"/>
</dbReference>
<comment type="caution">
    <text evidence="2">The sequence shown here is derived from an EMBL/GenBank/DDBJ whole genome shotgun (WGS) entry which is preliminary data.</text>
</comment>